<dbReference type="InterPro" id="IPR022536">
    <property type="entry name" value="EspC"/>
</dbReference>
<keyword evidence="2" id="KW-1185">Reference proteome</keyword>
<accession>A0A1G6ZH97</accession>
<dbReference type="Pfam" id="PF10824">
    <property type="entry name" value="T7SS_ESX_EspC"/>
    <property type="match status" value="1"/>
</dbReference>
<dbReference type="Proteomes" id="UP000199501">
    <property type="component" value="Unassembled WGS sequence"/>
</dbReference>
<dbReference type="STRING" id="1271860.SAMN05216174_1305"/>
<gene>
    <name evidence="1" type="ORF">SAMN05216174_1305</name>
</gene>
<dbReference type="AlphaFoldDB" id="A0A1G6ZH97"/>
<reference evidence="2" key="1">
    <citation type="submission" date="2016-10" db="EMBL/GenBank/DDBJ databases">
        <authorList>
            <person name="Varghese N."/>
            <person name="Submissions S."/>
        </authorList>
    </citation>
    <scope>NUCLEOTIDE SEQUENCE [LARGE SCALE GENOMIC DNA]</scope>
    <source>
        <strain evidence="2">IBRC-M 10403</strain>
    </source>
</reference>
<name>A0A1G6ZH97_9PSEU</name>
<evidence type="ECO:0000313" key="2">
    <source>
        <dbReference type="Proteomes" id="UP000199501"/>
    </source>
</evidence>
<dbReference type="GO" id="GO:0009306">
    <property type="term" value="P:protein secretion"/>
    <property type="evidence" value="ECO:0007669"/>
    <property type="project" value="InterPro"/>
</dbReference>
<proteinExistence type="predicted"/>
<sequence length="102" mass="10571">MPDGMTGVFVGELRAHATRLDALGERLSTAADAGRQVTMGTEAYGKICQFFVPVVQSISTPGIDAIAHTATTVAESAQGIRDTANAYEQNDQSNAQSLGGGQ</sequence>
<dbReference type="EMBL" id="FMZZ01000030">
    <property type="protein sequence ID" value="SDE01195.1"/>
    <property type="molecule type" value="Genomic_DNA"/>
</dbReference>
<organism evidence="1 2">
    <name type="scientific">Actinokineospora iranica</name>
    <dbReference type="NCBI Taxonomy" id="1271860"/>
    <lineage>
        <taxon>Bacteria</taxon>
        <taxon>Bacillati</taxon>
        <taxon>Actinomycetota</taxon>
        <taxon>Actinomycetes</taxon>
        <taxon>Pseudonocardiales</taxon>
        <taxon>Pseudonocardiaceae</taxon>
        <taxon>Actinokineospora</taxon>
    </lineage>
</organism>
<protein>
    <submittedName>
        <fullName evidence="1">Excreted virulence factor EspC, type VII ESX diderm</fullName>
    </submittedName>
</protein>
<evidence type="ECO:0000313" key="1">
    <source>
        <dbReference type="EMBL" id="SDE01195.1"/>
    </source>
</evidence>
<dbReference type="RefSeq" id="WP_228772060.1">
    <property type="nucleotide sequence ID" value="NZ_FMZZ01000030.1"/>
</dbReference>